<feature type="chain" id="PRO_5046434761" evidence="5">
    <location>
        <begin position="23"/>
        <end position="520"/>
    </location>
</feature>
<dbReference type="InterPro" id="IPR003143">
    <property type="entry name" value="Cyt_cd1_C_sf"/>
</dbReference>
<feature type="domain" description="Cytochrome c" evidence="6">
    <location>
        <begin position="22"/>
        <end position="100"/>
    </location>
</feature>
<dbReference type="Gene3D" id="1.10.760.10">
    <property type="entry name" value="Cytochrome c-like domain"/>
    <property type="match status" value="1"/>
</dbReference>
<evidence type="ECO:0000313" key="8">
    <source>
        <dbReference type="Proteomes" id="UP001375743"/>
    </source>
</evidence>
<dbReference type="Pfam" id="PF02239">
    <property type="entry name" value="Cytochrom_D1"/>
    <property type="match status" value="1"/>
</dbReference>
<proteinExistence type="predicted"/>
<comment type="caution">
    <text evidence="7">The sequence shown here is derived from an EMBL/GenBank/DDBJ whole genome shotgun (WGS) entry which is preliminary data.</text>
</comment>
<organism evidence="7 8">
    <name type="scientific">Benzoatithermus flavus</name>
    <dbReference type="NCBI Taxonomy" id="3108223"/>
    <lineage>
        <taxon>Bacteria</taxon>
        <taxon>Pseudomonadati</taxon>
        <taxon>Pseudomonadota</taxon>
        <taxon>Alphaproteobacteria</taxon>
        <taxon>Geminicoccales</taxon>
        <taxon>Geminicoccaceae</taxon>
        <taxon>Benzoatithermus</taxon>
    </lineage>
</organism>
<accession>A0ABU8XVT2</accession>
<evidence type="ECO:0000256" key="1">
    <source>
        <dbReference type="ARBA" id="ARBA00022617"/>
    </source>
</evidence>
<evidence type="ECO:0000256" key="5">
    <source>
        <dbReference type="SAM" id="SignalP"/>
    </source>
</evidence>
<keyword evidence="3 4" id="KW-0408">Iron</keyword>
<dbReference type="SUPFAM" id="SSF51004">
    <property type="entry name" value="C-terminal (heme d1) domain of cytochrome cd1-nitrite reductase"/>
    <property type="match status" value="1"/>
</dbReference>
<keyword evidence="8" id="KW-1185">Reference proteome</keyword>
<dbReference type="InterPro" id="IPR051200">
    <property type="entry name" value="Host-pathogen_enzymatic-act"/>
</dbReference>
<dbReference type="PANTHER" id="PTHR47197:SF3">
    <property type="entry name" value="DIHYDRO-HEME D1 DEHYDROGENASE"/>
    <property type="match status" value="1"/>
</dbReference>
<evidence type="ECO:0000256" key="3">
    <source>
        <dbReference type="ARBA" id="ARBA00023004"/>
    </source>
</evidence>
<dbReference type="InterPro" id="IPR009056">
    <property type="entry name" value="Cyt_c-like_dom"/>
</dbReference>
<dbReference type="PROSITE" id="PS51007">
    <property type="entry name" value="CYTC"/>
    <property type="match status" value="1"/>
</dbReference>
<keyword evidence="5" id="KW-0732">Signal</keyword>
<name>A0ABU8XVT2_9PROT</name>
<evidence type="ECO:0000259" key="6">
    <source>
        <dbReference type="PROSITE" id="PS51007"/>
    </source>
</evidence>
<dbReference type="Proteomes" id="UP001375743">
    <property type="component" value="Unassembled WGS sequence"/>
</dbReference>
<evidence type="ECO:0000313" key="7">
    <source>
        <dbReference type="EMBL" id="MEK0085181.1"/>
    </source>
</evidence>
<sequence length="520" mass="57412">MRPWLRNSLLAASCLMPGMVLADGIDAAALYAQKCASCHGAGRLGGMGPALLPENLGRLKPEEAAKIIAEGRPATQMRGFSGELSAEEVEALASFVMTPLEKVPAWGREEILASRQVLVRPDQLPDRPRFTADPLNLFVVVEAGDHHVTILDGDTFEPLTRFASRFALHGGPKFSPDGRFVTFMSRDGWITRYDLWSLQVVAEARAGINSRNIAISGDGKVLAVANYLPNTLVLLDAATLEPLEVKPVQDPFGKKSSRVSAVYQAAPRQSFVVALKDLPEVWEVAYSDPPPKSFGFVHSYEQGMVEGLDTKERFPVRRSEVAEPLDDFFFDPTYAYVIGASRDGRKAVVVNLDVRRPIKELPLPGMPHLGSGISWERDGRRVLATPHLQEAAISVIDMKSWELVKRIETAGPGFFMRSHENSRYVWTDASLGKAKDTIQVIDKESLEIEASLRPEPGRTAGHVEFTRDGRYALVSIMERDGALLVYDATTLQPVRRIPMNKPVGKYNVWNKISRSEGTSH</sequence>
<dbReference type="SUPFAM" id="SSF46626">
    <property type="entry name" value="Cytochrome c"/>
    <property type="match status" value="1"/>
</dbReference>
<dbReference type="RefSeq" id="WP_418161029.1">
    <property type="nucleotide sequence ID" value="NZ_JBBLZC010000023.1"/>
</dbReference>
<evidence type="ECO:0000256" key="2">
    <source>
        <dbReference type="ARBA" id="ARBA00022723"/>
    </source>
</evidence>
<protein>
    <submittedName>
        <fullName evidence="7">Cytochrome D1 domain-containing protein</fullName>
    </submittedName>
</protein>
<evidence type="ECO:0000256" key="4">
    <source>
        <dbReference type="PROSITE-ProRule" id="PRU00433"/>
    </source>
</evidence>
<dbReference type="Gene3D" id="2.140.10.20">
    <property type="entry name" value="C-terminal (heme d1) domain of cytochrome cd1-nitrite reductase"/>
    <property type="match status" value="1"/>
</dbReference>
<dbReference type="EMBL" id="JBBLZC010000023">
    <property type="protein sequence ID" value="MEK0085181.1"/>
    <property type="molecule type" value="Genomic_DNA"/>
</dbReference>
<dbReference type="PANTHER" id="PTHR47197">
    <property type="entry name" value="PROTEIN NIRF"/>
    <property type="match status" value="1"/>
</dbReference>
<feature type="signal peptide" evidence="5">
    <location>
        <begin position="1"/>
        <end position="22"/>
    </location>
</feature>
<dbReference type="InterPro" id="IPR011048">
    <property type="entry name" value="Haem_d1_sf"/>
</dbReference>
<dbReference type="Pfam" id="PF13442">
    <property type="entry name" value="Cytochrome_CBB3"/>
    <property type="match status" value="1"/>
</dbReference>
<keyword evidence="1 4" id="KW-0349">Heme</keyword>
<gene>
    <name evidence="7" type="ORF">U1T56_18665</name>
</gene>
<reference evidence="7 8" key="1">
    <citation type="submission" date="2024-01" db="EMBL/GenBank/DDBJ databases">
        <title>Multi-omics insights into the function and evolution of sodium benzoate biodegradation pathways in Benzoatithermus flavus gen. nov., sp. nov. from hot spring.</title>
        <authorList>
            <person name="Hu C.-J."/>
            <person name="Li W.-J."/>
        </authorList>
    </citation>
    <scope>NUCLEOTIDE SEQUENCE [LARGE SCALE GENOMIC DNA]</scope>
    <source>
        <strain evidence="7 8">SYSU G07066</strain>
    </source>
</reference>
<dbReference type="InterPro" id="IPR036909">
    <property type="entry name" value="Cyt_c-like_dom_sf"/>
</dbReference>
<keyword evidence="2 4" id="KW-0479">Metal-binding</keyword>
<dbReference type="CDD" id="cd20777">
    <property type="entry name" value="8prop_heme-binding_NirN"/>
    <property type="match status" value="1"/>
</dbReference>